<evidence type="ECO:0000256" key="4">
    <source>
        <dbReference type="ARBA" id="ARBA00022741"/>
    </source>
</evidence>
<evidence type="ECO:0000256" key="1">
    <source>
        <dbReference type="ARBA" id="ARBA00022679"/>
    </source>
</evidence>
<keyword evidence="3" id="KW-0479">Metal-binding</keyword>
<keyword evidence="7" id="KW-0546">Nucleotide metabolism</keyword>
<evidence type="ECO:0000256" key="8">
    <source>
        <dbReference type="ARBA" id="ARBA00023118"/>
    </source>
</evidence>
<proteinExistence type="predicted"/>
<organism evidence="12 13">
    <name type="scientific">Enterovibrio norvegicus</name>
    <dbReference type="NCBI Taxonomy" id="188144"/>
    <lineage>
        <taxon>Bacteria</taxon>
        <taxon>Pseudomonadati</taxon>
        <taxon>Pseudomonadota</taxon>
        <taxon>Gammaproteobacteria</taxon>
        <taxon>Vibrionales</taxon>
        <taxon>Vibrionaceae</taxon>
        <taxon>Enterovibrio</taxon>
    </lineage>
</organism>
<keyword evidence="8" id="KW-0051">Antiviral defense</keyword>
<name>A0A2N7L9Z3_9GAMM</name>
<dbReference type="InterPro" id="IPR006116">
    <property type="entry name" value="NT_2-5OAS_ClassI-CCAase"/>
</dbReference>
<dbReference type="CDD" id="cd05400">
    <property type="entry name" value="NT_2-5OAS_ClassI-CCAase"/>
    <property type="match status" value="1"/>
</dbReference>
<evidence type="ECO:0000256" key="7">
    <source>
        <dbReference type="ARBA" id="ARBA00023080"/>
    </source>
</evidence>
<dbReference type="GO" id="GO:0005524">
    <property type="term" value="F:ATP binding"/>
    <property type="evidence" value="ECO:0007669"/>
    <property type="project" value="UniProtKB-KW"/>
</dbReference>
<evidence type="ECO:0000256" key="3">
    <source>
        <dbReference type="ARBA" id="ARBA00022723"/>
    </source>
</evidence>
<feature type="domain" description="Cyclic GMP-AMP synthase DncV-like nucleotidyltransferase" evidence="11">
    <location>
        <begin position="63"/>
        <end position="149"/>
    </location>
</feature>
<dbReference type="Pfam" id="PF21654">
    <property type="entry name" value="DncV-like_NTFase"/>
    <property type="match status" value="1"/>
</dbReference>
<dbReference type="InterPro" id="IPR048445">
    <property type="entry name" value="DncV-like_NTFase"/>
</dbReference>
<sequence length="420" mass="47245">MQNFKALRQLSQSDKEFSFEMIAHITSNLDLTETQLGKLKSAYQAIGSYLSNRGGWLKDCYIYAQGSVGIGTSVKPLDAKSDMDIDLVLHLPEQSYPLNQYEANQLLRDLIHELKQSSRYSEKVEPEPKRRCVTMQYGSEEGTSFHMDITPSMPEEQSRPSRQNSVRVADIFTANSPSHPYGYRAWFRSICSKEVRWSRRSAYKSKQELRAGTVEDLPGQTRKTVLQIVVQLLKRHRDIWKSDEGNFYKDFAPISIVLTTLAARAYNDCIASGKEYDNPFDLMLDVIESMPTYIHGKPLSDGTIQYEIVNPSLPTENFADKWREKPILAQSFKAWYEDAKSDIVEILEFNQGLDQTVATATKIFGAQSTKGLAGILANTLTTRRALNQAIIASTGLGLGIPGVAHAKPVPKHNFFGELSD</sequence>
<comment type="caution">
    <text evidence="12">The sequence shown here is derived from an EMBL/GenBank/DDBJ whole genome shotgun (WGS) entry which is preliminary data.</text>
</comment>
<dbReference type="EMBL" id="MDAL01000022">
    <property type="protein sequence ID" value="PMN91332.1"/>
    <property type="molecule type" value="Genomic_DNA"/>
</dbReference>
<dbReference type="Proteomes" id="UP000235387">
    <property type="component" value="Unassembled WGS sequence"/>
</dbReference>
<dbReference type="GO" id="GO:0016779">
    <property type="term" value="F:nucleotidyltransferase activity"/>
    <property type="evidence" value="ECO:0007669"/>
    <property type="project" value="UniProtKB-KW"/>
</dbReference>
<keyword evidence="1" id="KW-0808">Transferase</keyword>
<dbReference type="GO" id="GO:0009117">
    <property type="term" value="P:nucleotide metabolic process"/>
    <property type="evidence" value="ECO:0007669"/>
    <property type="project" value="UniProtKB-KW"/>
</dbReference>
<dbReference type="RefSeq" id="WP_241905157.1">
    <property type="nucleotide sequence ID" value="NZ_MDAL01000022.1"/>
</dbReference>
<reference evidence="13" key="1">
    <citation type="submission" date="2016-07" db="EMBL/GenBank/DDBJ databases">
        <title>Nontailed viruses are major unrecognized killers of bacteria in the ocean.</title>
        <authorList>
            <person name="Kauffman K."/>
            <person name="Hussain F."/>
            <person name="Yang J."/>
            <person name="Arevalo P."/>
            <person name="Brown J."/>
            <person name="Cutler M."/>
            <person name="Kelly L."/>
            <person name="Polz M.F."/>
        </authorList>
    </citation>
    <scope>NUCLEOTIDE SEQUENCE [LARGE SCALE GENOMIC DNA]</scope>
    <source>
        <strain evidence="13">10N.261.45.A10</strain>
    </source>
</reference>
<evidence type="ECO:0000256" key="9">
    <source>
        <dbReference type="ARBA" id="ARBA00044145"/>
    </source>
</evidence>
<evidence type="ECO:0000259" key="11">
    <source>
        <dbReference type="Pfam" id="PF21654"/>
    </source>
</evidence>
<evidence type="ECO:0000256" key="10">
    <source>
        <dbReference type="ARBA" id="ARBA00048304"/>
    </source>
</evidence>
<dbReference type="GO" id="GO:0046872">
    <property type="term" value="F:metal ion binding"/>
    <property type="evidence" value="ECO:0007669"/>
    <property type="project" value="UniProtKB-KW"/>
</dbReference>
<keyword evidence="4" id="KW-0547">Nucleotide-binding</keyword>
<comment type="catalytic activity">
    <reaction evidence="10">
        <text>GTP + ATP = 3',3'-cGAMP + 2 diphosphate</text>
        <dbReference type="Rhea" id="RHEA:35647"/>
        <dbReference type="ChEBI" id="CHEBI:30616"/>
        <dbReference type="ChEBI" id="CHEBI:33019"/>
        <dbReference type="ChEBI" id="CHEBI:37565"/>
        <dbReference type="ChEBI" id="CHEBI:71501"/>
    </reaction>
    <physiologicalReaction direction="left-to-right" evidence="10">
        <dbReference type="Rhea" id="RHEA:35648"/>
    </physiologicalReaction>
</comment>
<keyword evidence="5" id="KW-0067">ATP-binding</keyword>
<evidence type="ECO:0000256" key="5">
    <source>
        <dbReference type="ARBA" id="ARBA00022840"/>
    </source>
</evidence>
<evidence type="ECO:0000313" key="12">
    <source>
        <dbReference type="EMBL" id="PMN91332.1"/>
    </source>
</evidence>
<keyword evidence="2" id="KW-0548">Nucleotidyltransferase</keyword>
<gene>
    <name evidence="12" type="ORF">BCT23_17635</name>
</gene>
<keyword evidence="6" id="KW-0460">Magnesium</keyword>
<evidence type="ECO:0000256" key="2">
    <source>
        <dbReference type="ARBA" id="ARBA00022695"/>
    </source>
</evidence>
<accession>A0A2N7L9Z3</accession>
<dbReference type="AlphaFoldDB" id="A0A2N7L9Z3"/>
<evidence type="ECO:0000313" key="13">
    <source>
        <dbReference type="Proteomes" id="UP000235387"/>
    </source>
</evidence>
<dbReference type="GO" id="GO:0051607">
    <property type="term" value="P:defense response to virus"/>
    <property type="evidence" value="ECO:0007669"/>
    <property type="project" value="UniProtKB-KW"/>
</dbReference>
<evidence type="ECO:0000256" key="6">
    <source>
        <dbReference type="ARBA" id="ARBA00022842"/>
    </source>
</evidence>
<protein>
    <recommendedName>
        <fullName evidence="9">Cyclic GMP-AMP synthase</fullName>
    </recommendedName>
</protein>